<dbReference type="EC" id="2.7.7.85" evidence="11"/>
<dbReference type="InterPro" id="IPR010994">
    <property type="entry name" value="RuvA_2-like"/>
</dbReference>
<dbReference type="STRING" id="1090615.SAMN04515671_2441"/>
<evidence type="ECO:0000259" key="13">
    <source>
        <dbReference type="PROSITE" id="PS51794"/>
    </source>
</evidence>
<feature type="coiled-coil region" evidence="12">
    <location>
        <begin position="161"/>
        <end position="188"/>
    </location>
</feature>
<dbReference type="Gene3D" id="3.40.1700.10">
    <property type="entry name" value="DNA integrity scanning protein, DisA, N-terminal domain"/>
    <property type="match status" value="1"/>
</dbReference>
<organism evidence="14 15">
    <name type="scientific">Nakamurella panacisegetis</name>
    <dbReference type="NCBI Taxonomy" id="1090615"/>
    <lineage>
        <taxon>Bacteria</taxon>
        <taxon>Bacillati</taxon>
        <taxon>Actinomycetota</taxon>
        <taxon>Actinomycetes</taxon>
        <taxon>Nakamurellales</taxon>
        <taxon>Nakamurellaceae</taxon>
        <taxon>Nakamurella</taxon>
    </lineage>
</organism>
<keyword evidence="8 11" id="KW-0460">Magnesium</keyword>
<feature type="binding site" evidence="11">
    <location>
        <position position="83"/>
    </location>
    <ligand>
        <name>ATP</name>
        <dbReference type="ChEBI" id="CHEBI:30616"/>
    </ligand>
</feature>
<comment type="subunit">
    <text evidence="11">Homooctamer.</text>
</comment>
<accession>A0A1H0NPW9</accession>
<feature type="domain" description="DAC" evidence="13">
    <location>
        <begin position="16"/>
        <end position="154"/>
    </location>
</feature>
<dbReference type="Gene3D" id="1.10.150.20">
    <property type="entry name" value="5' to 3' exonuclease, C-terminal subdomain"/>
    <property type="match status" value="1"/>
</dbReference>
<dbReference type="InterPro" id="IPR003390">
    <property type="entry name" value="DNA_integrity_scan_DisA_N"/>
</dbReference>
<dbReference type="Pfam" id="PF10635">
    <property type="entry name" value="DisA-linker"/>
    <property type="match status" value="1"/>
</dbReference>
<keyword evidence="7 11" id="KW-0067">ATP-binding</keyword>
<keyword evidence="15" id="KW-1185">Reference proteome</keyword>
<protein>
    <recommendedName>
        <fullName evidence="11">DNA integrity scanning protein DisA</fullName>
    </recommendedName>
    <alternativeName>
        <fullName evidence="11">Cyclic di-AMP synthase</fullName>
        <shortName evidence="11">c-di-AMP synthase</shortName>
    </alternativeName>
    <alternativeName>
        <fullName evidence="11">Diadenylate cyclase</fullName>
        <ecNumber evidence="11">2.7.7.85</ecNumber>
    </alternativeName>
</protein>
<evidence type="ECO:0000313" key="15">
    <source>
        <dbReference type="Proteomes" id="UP000198741"/>
    </source>
</evidence>
<evidence type="ECO:0000256" key="11">
    <source>
        <dbReference type="HAMAP-Rule" id="MF_01438"/>
    </source>
</evidence>
<dbReference type="PANTHER" id="PTHR34185:SF3">
    <property type="entry name" value="DNA INTEGRITY SCANNING PROTEIN DISA"/>
    <property type="match status" value="1"/>
</dbReference>
<evidence type="ECO:0000256" key="7">
    <source>
        <dbReference type="ARBA" id="ARBA00022840"/>
    </source>
</evidence>
<reference evidence="14 15" key="1">
    <citation type="submission" date="2016-10" db="EMBL/GenBank/DDBJ databases">
        <authorList>
            <person name="de Groot N.N."/>
        </authorList>
    </citation>
    <scope>NUCLEOTIDE SEQUENCE [LARGE SCALE GENOMIC DNA]</scope>
    <source>
        <strain evidence="15">P4-7,KCTC 19426,CECT 7604</strain>
    </source>
</reference>
<evidence type="ECO:0000256" key="10">
    <source>
        <dbReference type="ARBA" id="ARBA00023204"/>
    </source>
</evidence>
<comment type="function">
    <text evidence="11">Participates in a DNA-damage check-point. DisA forms globular foci that rapidly scan along the chromosomes searching for lesions.</text>
</comment>
<dbReference type="Pfam" id="PF02457">
    <property type="entry name" value="DAC"/>
    <property type="match status" value="1"/>
</dbReference>
<evidence type="ECO:0000256" key="12">
    <source>
        <dbReference type="SAM" id="Coils"/>
    </source>
</evidence>
<comment type="similarity">
    <text evidence="11">Belongs to the DisA family.</text>
</comment>
<dbReference type="GO" id="GO:0006281">
    <property type="term" value="P:DNA repair"/>
    <property type="evidence" value="ECO:0007669"/>
    <property type="project" value="UniProtKB-UniRule"/>
</dbReference>
<evidence type="ECO:0000256" key="4">
    <source>
        <dbReference type="ARBA" id="ARBA00022695"/>
    </source>
</evidence>
<dbReference type="RefSeq" id="WP_231988070.1">
    <property type="nucleotide sequence ID" value="NZ_LT629710.1"/>
</dbReference>
<dbReference type="GO" id="GO:0004016">
    <property type="term" value="F:adenylate cyclase activity"/>
    <property type="evidence" value="ECO:0007669"/>
    <property type="project" value="TreeGrafter"/>
</dbReference>
<dbReference type="NCBIfam" id="NF010009">
    <property type="entry name" value="PRK13482.1"/>
    <property type="match status" value="1"/>
</dbReference>
<dbReference type="EMBL" id="LT629710">
    <property type="protein sequence ID" value="SDO94754.1"/>
    <property type="molecule type" value="Genomic_DNA"/>
</dbReference>
<keyword evidence="12" id="KW-0175">Coiled coil</keyword>
<keyword evidence="6 11" id="KW-0227">DNA damage</keyword>
<proteinExistence type="inferred from homology"/>
<comment type="cofactor">
    <cofactor evidence="2 11">
        <name>Mg(2+)</name>
        <dbReference type="ChEBI" id="CHEBI:18420"/>
    </cofactor>
</comment>
<comment type="catalytic activity">
    <reaction evidence="1 11">
        <text>2 ATP = 3',3'-c-di-AMP + 2 diphosphate</text>
        <dbReference type="Rhea" id="RHEA:35655"/>
        <dbReference type="ChEBI" id="CHEBI:30616"/>
        <dbReference type="ChEBI" id="CHEBI:33019"/>
        <dbReference type="ChEBI" id="CHEBI:71500"/>
        <dbReference type="EC" id="2.7.7.85"/>
    </reaction>
</comment>
<keyword evidence="5 11" id="KW-0547">Nucleotide-binding</keyword>
<dbReference type="InterPro" id="IPR050338">
    <property type="entry name" value="DisA"/>
</dbReference>
<dbReference type="Proteomes" id="UP000198741">
    <property type="component" value="Chromosome I"/>
</dbReference>
<dbReference type="Gene3D" id="1.20.1260.110">
    <property type="entry name" value="DNA integrity scanning linker region"/>
    <property type="match status" value="1"/>
</dbReference>
<dbReference type="GO" id="GO:0106408">
    <property type="term" value="F:diadenylate cyclase activity"/>
    <property type="evidence" value="ECO:0007669"/>
    <property type="project" value="UniProtKB-EC"/>
</dbReference>
<evidence type="ECO:0000256" key="2">
    <source>
        <dbReference type="ARBA" id="ARBA00001946"/>
    </source>
</evidence>
<name>A0A1H0NPW9_9ACTN</name>
<evidence type="ECO:0000256" key="8">
    <source>
        <dbReference type="ARBA" id="ARBA00022842"/>
    </source>
</evidence>
<dbReference type="SUPFAM" id="SSF143597">
    <property type="entry name" value="YojJ-like"/>
    <property type="match status" value="1"/>
</dbReference>
<evidence type="ECO:0000256" key="9">
    <source>
        <dbReference type="ARBA" id="ARBA00023125"/>
    </source>
</evidence>
<gene>
    <name evidence="11" type="primary">disA</name>
    <name evidence="14" type="ORF">SAMN04515671_2441</name>
</gene>
<dbReference type="PANTHER" id="PTHR34185">
    <property type="entry name" value="DIADENYLATE CYCLASE"/>
    <property type="match status" value="1"/>
</dbReference>
<feature type="binding site" evidence="11">
    <location>
        <position position="101"/>
    </location>
    <ligand>
        <name>ATP</name>
        <dbReference type="ChEBI" id="CHEBI:30616"/>
    </ligand>
</feature>
<dbReference type="HAMAP" id="MF_01438">
    <property type="entry name" value="DisA"/>
    <property type="match status" value="1"/>
</dbReference>
<evidence type="ECO:0000256" key="1">
    <source>
        <dbReference type="ARBA" id="ARBA00000877"/>
    </source>
</evidence>
<dbReference type="GO" id="GO:0003677">
    <property type="term" value="F:DNA binding"/>
    <property type="evidence" value="ECO:0007669"/>
    <property type="project" value="UniProtKB-UniRule"/>
</dbReference>
<dbReference type="InterPro" id="IPR023763">
    <property type="entry name" value="DNA_integrity_scanning_protein"/>
</dbReference>
<dbReference type="InterPro" id="IPR018906">
    <property type="entry name" value="DNA_integrity_scan_DisA_link"/>
</dbReference>
<feature type="binding site" evidence="11">
    <location>
        <begin position="114"/>
        <end position="118"/>
    </location>
    <ligand>
        <name>ATP</name>
        <dbReference type="ChEBI" id="CHEBI:30616"/>
    </ligand>
</feature>
<dbReference type="FunFam" id="3.40.1700.10:FF:000001">
    <property type="entry name" value="DNA integrity scanning protein DisA"/>
    <property type="match status" value="1"/>
</dbReference>
<evidence type="ECO:0000313" key="14">
    <source>
        <dbReference type="EMBL" id="SDO94754.1"/>
    </source>
</evidence>
<dbReference type="AlphaFoldDB" id="A0A1H0NPW9"/>
<evidence type="ECO:0000256" key="6">
    <source>
        <dbReference type="ARBA" id="ARBA00022763"/>
    </source>
</evidence>
<dbReference type="SUPFAM" id="SSF47781">
    <property type="entry name" value="RuvA domain 2-like"/>
    <property type="match status" value="1"/>
</dbReference>
<keyword evidence="10 11" id="KW-0234">DNA repair</keyword>
<keyword evidence="4 11" id="KW-0548">Nucleotidyltransferase</keyword>
<dbReference type="InterPro" id="IPR036888">
    <property type="entry name" value="DNA_integrity_DisA_N_sf"/>
</dbReference>
<keyword evidence="3 11" id="KW-0808">Transferase</keyword>
<evidence type="ECO:0000256" key="5">
    <source>
        <dbReference type="ARBA" id="ARBA00022741"/>
    </source>
</evidence>
<comment type="function">
    <text evidence="11">Has also diadenylate cyclase activity, catalyzing the condensation of 2 ATP molecules into cyclic di-AMP (c-di-AMP). c-di-AMP likely acts as a signaling molecule that may couple DNA integrity with a cellular process.</text>
</comment>
<keyword evidence="9 11" id="KW-0238">DNA-binding</keyword>
<dbReference type="GO" id="GO:0005524">
    <property type="term" value="F:ATP binding"/>
    <property type="evidence" value="ECO:0007669"/>
    <property type="project" value="UniProtKB-UniRule"/>
</dbReference>
<sequence>MLTALGVPVEDERQSLAAQREVLARIAPGTPLREGLERILRGRTGALLVLGYDPTVEAMCDGGFRLDVEFSPTRLRELSKMDGAVVLNNDATRILRANVQLMPDATIPTVESGTRHRTAERTGLQTNLPVIAVSHSMAIISLYFGGLRHVVADPSTILGRANQALATLQRYKSRLDEVTASLSALEIEDFATLRDAMTVLQRLMMVRRIADELTSSVIELGTDGRLLGLQLDELVAGTEEMRELLIRDYLPTEQAGRDVQDVVAGLRRLSESELLDLTAVARVVGYAAQLDTLDATASPRGYRLLAGIPRVPPAILDRLIAHFGNLQGLLAATADDLQLVDGVGEGRARVVREGLSRLAESSIVDRYGAPL</sequence>
<evidence type="ECO:0000256" key="3">
    <source>
        <dbReference type="ARBA" id="ARBA00022679"/>
    </source>
</evidence>
<dbReference type="PROSITE" id="PS51794">
    <property type="entry name" value="DAC"/>
    <property type="match status" value="1"/>
</dbReference>
<dbReference type="InterPro" id="IPR038331">
    <property type="entry name" value="DisA_sf"/>
</dbReference>